<gene>
    <name evidence="1" type="ORF">DY000_02050342</name>
</gene>
<evidence type="ECO:0000313" key="2">
    <source>
        <dbReference type="Proteomes" id="UP000266723"/>
    </source>
</evidence>
<sequence length="93" mass="10308">MKLFRKFITTLRDPKSPGEYDENAKFQLPVNSCLESSFQGQPVVEYDLGIVERPCSPIPLIVVPVSMPLGPPPSFSPYISKLSLLSTLKPCNL</sequence>
<reference evidence="1 2" key="1">
    <citation type="journal article" date="2020" name="BMC Genomics">
        <title>Intraspecific diversification of the crop wild relative Brassica cretica Lam. using demographic model selection.</title>
        <authorList>
            <person name="Kioukis A."/>
            <person name="Michalopoulou V.A."/>
            <person name="Briers L."/>
            <person name="Pirintsos S."/>
            <person name="Studholme D.J."/>
            <person name="Pavlidis P."/>
            <person name="Sarris P.F."/>
        </authorList>
    </citation>
    <scope>NUCLEOTIDE SEQUENCE [LARGE SCALE GENOMIC DNA]</scope>
    <source>
        <strain evidence="2">cv. PFS-1207/04</strain>
    </source>
</reference>
<proteinExistence type="predicted"/>
<dbReference type="EMBL" id="QGKV02000297">
    <property type="protein sequence ID" value="KAF3608069.1"/>
    <property type="molecule type" value="Genomic_DNA"/>
</dbReference>
<evidence type="ECO:0000313" key="1">
    <source>
        <dbReference type="EMBL" id="KAF3608069.1"/>
    </source>
</evidence>
<dbReference type="Proteomes" id="UP000266723">
    <property type="component" value="Unassembled WGS sequence"/>
</dbReference>
<protein>
    <submittedName>
        <fullName evidence="1">Uncharacterized protein</fullName>
    </submittedName>
</protein>
<accession>A0ABQ7EX10</accession>
<comment type="caution">
    <text evidence="1">The sequence shown here is derived from an EMBL/GenBank/DDBJ whole genome shotgun (WGS) entry which is preliminary data.</text>
</comment>
<organism evidence="1 2">
    <name type="scientific">Brassica cretica</name>
    <name type="common">Mustard</name>
    <dbReference type="NCBI Taxonomy" id="69181"/>
    <lineage>
        <taxon>Eukaryota</taxon>
        <taxon>Viridiplantae</taxon>
        <taxon>Streptophyta</taxon>
        <taxon>Embryophyta</taxon>
        <taxon>Tracheophyta</taxon>
        <taxon>Spermatophyta</taxon>
        <taxon>Magnoliopsida</taxon>
        <taxon>eudicotyledons</taxon>
        <taxon>Gunneridae</taxon>
        <taxon>Pentapetalae</taxon>
        <taxon>rosids</taxon>
        <taxon>malvids</taxon>
        <taxon>Brassicales</taxon>
        <taxon>Brassicaceae</taxon>
        <taxon>Brassiceae</taxon>
        <taxon>Brassica</taxon>
    </lineage>
</organism>
<keyword evidence="2" id="KW-1185">Reference proteome</keyword>
<name>A0ABQ7EX10_BRACR</name>